<dbReference type="Proteomes" id="UP000224080">
    <property type="component" value="Unassembled WGS sequence"/>
</dbReference>
<feature type="compositionally biased region" description="Polar residues" evidence="1">
    <location>
        <begin position="192"/>
        <end position="204"/>
    </location>
</feature>
<comment type="caution">
    <text evidence="2">The sequence shown here is derived from an EMBL/GenBank/DDBJ whole genome shotgun (WGS) entry which is preliminary data.</text>
</comment>
<feature type="compositionally biased region" description="Polar residues" evidence="1">
    <location>
        <begin position="255"/>
        <end position="281"/>
    </location>
</feature>
<gene>
    <name evidence="2" type="ORF">GX51_06921</name>
</gene>
<feature type="compositionally biased region" description="Low complexity" evidence="1">
    <location>
        <begin position="215"/>
        <end position="226"/>
    </location>
</feature>
<accession>A0A2B7WNX6</accession>
<dbReference type="STRING" id="2060905.A0A2B7WNX6"/>
<name>A0A2B7WNX6_9EURO</name>
<protein>
    <submittedName>
        <fullName evidence="2">Uncharacterized protein</fullName>
    </submittedName>
</protein>
<organism evidence="2 3">
    <name type="scientific">Blastomyces parvus</name>
    <dbReference type="NCBI Taxonomy" id="2060905"/>
    <lineage>
        <taxon>Eukaryota</taxon>
        <taxon>Fungi</taxon>
        <taxon>Dikarya</taxon>
        <taxon>Ascomycota</taxon>
        <taxon>Pezizomycotina</taxon>
        <taxon>Eurotiomycetes</taxon>
        <taxon>Eurotiomycetidae</taxon>
        <taxon>Onygenales</taxon>
        <taxon>Ajellomycetaceae</taxon>
        <taxon>Blastomyces</taxon>
    </lineage>
</organism>
<evidence type="ECO:0000256" key="1">
    <source>
        <dbReference type="SAM" id="MobiDB-lite"/>
    </source>
</evidence>
<feature type="region of interest" description="Disordered" evidence="1">
    <location>
        <begin position="50"/>
        <end position="300"/>
    </location>
</feature>
<sequence>MPPGYLYSMIQEHGIRPAFQEIPLPSGRSYNACQNAYNNMAQEYAHMFQPRQSPFGPGAPMQISPGDRKRPLHPLPTDQPPTGHRAIQPKPTPPGHYPSTDIRIPQQLPHSVDNSLFNERPRKRGRPNKQEAERRRQAAQARGETYPAMKRDPARFEVPLAPALPIGTAPEAPPFAPMRPQVTDGHVHGAQIQPTDALSSQTQDIRVHRTPRPPTGLSPGTPGGSTQNSGPGESGARTIIESQGPPPTTSSTPSFNHINQSSSVPENSKPETTPSSNTTTAGHGRDILPVFSGARTGSAS</sequence>
<evidence type="ECO:0000313" key="2">
    <source>
        <dbReference type="EMBL" id="PGG98201.1"/>
    </source>
</evidence>
<dbReference type="AlphaFoldDB" id="A0A2B7WNX6"/>
<evidence type="ECO:0000313" key="3">
    <source>
        <dbReference type="Proteomes" id="UP000224080"/>
    </source>
</evidence>
<proteinExistence type="predicted"/>
<dbReference type="EMBL" id="PDNC01000125">
    <property type="protein sequence ID" value="PGG98201.1"/>
    <property type="molecule type" value="Genomic_DNA"/>
</dbReference>
<dbReference type="OrthoDB" id="5371646at2759"/>
<keyword evidence="3" id="KW-1185">Reference proteome</keyword>
<reference evidence="2 3" key="1">
    <citation type="submission" date="2017-10" db="EMBL/GenBank/DDBJ databases">
        <title>Comparative genomics in systemic dimorphic fungi from Ajellomycetaceae.</title>
        <authorList>
            <person name="Munoz J.F."/>
            <person name="Mcewen J.G."/>
            <person name="Clay O.K."/>
            <person name="Cuomo C.A."/>
        </authorList>
    </citation>
    <scope>NUCLEOTIDE SEQUENCE [LARGE SCALE GENOMIC DNA]</scope>
    <source>
        <strain evidence="2 3">UAMH130</strain>
    </source>
</reference>
<feature type="compositionally biased region" description="Polar residues" evidence="1">
    <location>
        <begin position="108"/>
        <end position="117"/>
    </location>
</feature>